<feature type="transmembrane region" description="Helical" evidence="1">
    <location>
        <begin position="215"/>
        <end position="236"/>
    </location>
</feature>
<comment type="caution">
    <text evidence="2">The sequence shown here is derived from an EMBL/GenBank/DDBJ whole genome shotgun (WGS) entry which is preliminary data.</text>
</comment>
<dbReference type="InterPro" id="IPR000462">
    <property type="entry name" value="CDP-OH_P_trans"/>
</dbReference>
<keyword evidence="1" id="KW-0812">Transmembrane</keyword>
<dbReference type="GO" id="GO:0016020">
    <property type="term" value="C:membrane"/>
    <property type="evidence" value="ECO:0007669"/>
    <property type="project" value="InterPro"/>
</dbReference>
<evidence type="ECO:0008006" key="3">
    <source>
        <dbReference type="Google" id="ProtNLM"/>
    </source>
</evidence>
<dbReference type="InterPro" id="IPR043130">
    <property type="entry name" value="CDP-OH_PTrfase_TM_dom"/>
</dbReference>
<dbReference type="AlphaFoldDB" id="A0A645DYE0"/>
<organism evidence="2">
    <name type="scientific">bioreactor metagenome</name>
    <dbReference type="NCBI Taxonomy" id="1076179"/>
    <lineage>
        <taxon>unclassified sequences</taxon>
        <taxon>metagenomes</taxon>
        <taxon>ecological metagenomes</taxon>
    </lineage>
</organism>
<reference evidence="2" key="1">
    <citation type="submission" date="2019-08" db="EMBL/GenBank/DDBJ databases">
        <authorList>
            <person name="Kucharzyk K."/>
            <person name="Murdoch R.W."/>
            <person name="Higgins S."/>
            <person name="Loffler F."/>
        </authorList>
    </citation>
    <scope>NUCLEOTIDE SEQUENCE</scope>
</reference>
<keyword evidence="1" id="KW-0472">Membrane</keyword>
<dbReference type="GO" id="GO:0008654">
    <property type="term" value="P:phospholipid biosynthetic process"/>
    <property type="evidence" value="ECO:0007669"/>
    <property type="project" value="InterPro"/>
</dbReference>
<feature type="transmembrane region" description="Helical" evidence="1">
    <location>
        <begin position="35"/>
        <end position="57"/>
    </location>
</feature>
<evidence type="ECO:0000256" key="1">
    <source>
        <dbReference type="SAM" id="Phobius"/>
    </source>
</evidence>
<dbReference type="GO" id="GO:0016780">
    <property type="term" value="F:phosphotransferase activity, for other substituted phosphate groups"/>
    <property type="evidence" value="ECO:0007669"/>
    <property type="project" value="InterPro"/>
</dbReference>
<feature type="transmembrane region" description="Helical" evidence="1">
    <location>
        <begin position="63"/>
        <end position="85"/>
    </location>
</feature>
<dbReference type="EMBL" id="VSSQ01040832">
    <property type="protein sequence ID" value="MPM94148.1"/>
    <property type="molecule type" value="Genomic_DNA"/>
</dbReference>
<evidence type="ECO:0000313" key="2">
    <source>
        <dbReference type="EMBL" id="MPM94148.1"/>
    </source>
</evidence>
<feature type="transmembrane region" description="Helical" evidence="1">
    <location>
        <begin position="138"/>
        <end position="158"/>
    </location>
</feature>
<accession>A0A645DYE0</accession>
<feature type="transmembrane region" description="Helical" evidence="1">
    <location>
        <begin position="105"/>
        <end position="126"/>
    </location>
</feature>
<sequence length="250" mass="28347">MKHYTMRDILASYTPEKRHSTSFWAKVFSRPLSFLLTYLLINIGFSANVVSVVSIFVALAASLFLILGPDFFWVGIVLFLFWDVLDCTDGNIARVKKQSSVAGEYLDAVSGYTAPAFIYLAVGVAAYYTTDYLHHYEFVFIILGAVASISDILSRIIYQKFAVTEYKLGCTQKSIEQERTSGIKKTADILMRNLTYSSLFMPLLVAAQFSQHFDVLIVLYALYDMVILGGTFVYFIHKVLLWKVSEERHV</sequence>
<keyword evidence="1" id="KW-1133">Transmembrane helix</keyword>
<proteinExistence type="predicted"/>
<dbReference type="Gene3D" id="1.20.120.1760">
    <property type="match status" value="1"/>
</dbReference>
<dbReference type="Pfam" id="PF01066">
    <property type="entry name" value="CDP-OH_P_transf"/>
    <property type="match status" value="1"/>
</dbReference>
<protein>
    <recommendedName>
        <fullName evidence="3">CDP-alcohol phosphatidyltransferase family protein</fullName>
    </recommendedName>
</protein>
<gene>
    <name evidence="2" type="ORF">SDC9_141292</name>
</gene>
<feature type="transmembrane region" description="Helical" evidence="1">
    <location>
        <begin position="189"/>
        <end position="209"/>
    </location>
</feature>
<name>A0A645DYE0_9ZZZZ</name>